<name>A0A2J0YTU5_RHIML</name>
<dbReference type="Pfam" id="PF00929">
    <property type="entry name" value="RNase_T"/>
    <property type="match status" value="1"/>
</dbReference>
<dbReference type="CDD" id="cd06127">
    <property type="entry name" value="DEDDh"/>
    <property type="match status" value="1"/>
</dbReference>
<dbReference type="PANTHER" id="PTHR30231">
    <property type="entry name" value="DNA POLYMERASE III SUBUNIT EPSILON"/>
    <property type="match status" value="1"/>
</dbReference>
<reference evidence="2 3" key="1">
    <citation type="submission" date="2017-06" db="EMBL/GenBank/DDBJ databases">
        <title>Ensifer strains isolated from leguminous trees and herbs display diverse denitrification phenotypes with some acting as strong N2O sinks.</title>
        <authorList>
            <person name="Woliy K."/>
            <person name="Mania D."/>
            <person name="Bakken L.R."/>
            <person name="Frostegard A."/>
        </authorList>
    </citation>
    <scope>NUCLEOTIDE SEQUENCE [LARGE SCALE GENOMIC DNA]</scope>
    <source>
        <strain evidence="2 3">AC50a</strain>
    </source>
</reference>
<proteinExistence type="predicted"/>
<dbReference type="InterPro" id="IPR012337">
    <property type="entry name" value="RNaseH-like_sf"/>
</dbReference>
<dbReference type="GO" id="GO:0005829">
    <property type="term" value="C:cytosol"/>
    <property type="evidence" value="ECO:0007669"/>
    <property type="project" value="TreeGrafter"/>
</dbReference>
<dbReference type="Proteomes" id="UP000231987">
    <property type="component" value="Unassembled WGS sequence"/>
</dbReference>
<dbReference type="SUPFAM" id="SSF53098">
    <property type="entry name" value="Ribonuclease H-like"/>
    <property type="match status" value="1"/>
</dbReference>
<dbReference type="InterPro" id="IPR036397">
    <property type="entry name" value="RNaseH_sf"/>
</dbReference>
<evidence type="ECO:0000313" key="2">
    <source>
        <dbReference type="EMBL" id="PJR09727.1"/>
    </source>
</evidence>
<dbReference type="GO" id="GO:0003676">
    <property type="term" value="F:nucleic acid binding"/>
    <property type="evidence" value="ECO:0007669"/>
    <property type="project" value="InterPro"/>
</dbReference>
<dbReference type="SMART" id="SM00479">
    <property type="entry name" value="EXOIII"/>
    <property type="match status" value="1"/>
</dbReference>
<accession>A0A2J0YTU5</accession>
<dbReference type="AlphaFoldDB" id="A0A2J0YTU5"/>
<protein>
    <recommendedName>
        <fullName evidence="1">Exonuclease domain-containing protein</fullName>
    </recommendedName>
</protein>
<dbReference type="GO" id="GO:0045004">
    <property type="term" value="P:DNA replication proofreading"/>
    <property type="evidence" value="ECO:0007669"/>
    <property type="project" value="TreeGrafter"/>
</dbReference>
<comment type="caution">
    <text evidence="2">The sequence shown here is derived from an EMBL/GenBank/DDBJ whole genome shotgun (WGS) entry which is preliminary data.</text>
</comment>
<dbReference type="InterPro" id="IPR013520">
    <property type="entry name" value="Ribonucl_H"/>
</dbReference>
<gene>
    <name evidence="2" type="ORF">CEJ86_30890</name>
</gene>
<dbReference type="PANTHER" id="PTHR30231:SF37">
    <property type="entry name" value="EXODEOXYRIBONUCLEASE 10"/>
    <property type="match status" value="1"/>
</dbReference>
<dbReference type="Gene3D" id="3.30.420.10">
    <property type="entry name" value="Ribonuclease H-like superfamily/Ribonuclease H"/>
    <property type="match status" value="1"/>
</dbReference>
<evidence type="ECO:0000313" key="3">
    <source>
        <dbReference type="Proteomes" id="UP000231987"/>
    </source>
</evidence>
<dbReference type="EMBL" id="NJGD01000028">
    <property type="protein sequence ID" value="PJR09727.1"/>
    <property type="molecule type" value="Genomic_DNA"/>
</dbReference>
<dbReference type="GO" id="GO:0008408">
    <property type="term" value="F:3'-5' exonuclease activity"/>
    <property type="evidence" value="ECO:0007669"/>
    <property type="project" value="TreeGrafter"/>
</dbReference>
<sequence length="198" mass="22026">MFPSPCEPGDDIFVKLPPPLKLRDRRRLDDESMAQLLEERGSDRVLRKLVGREIVATERLGYPRVGVIVDTETTGLDHRKDEVIEIGAVAFTFDDEGDIGDVTGLFGGLQKPTVPIPPEITRLTEITDEMVAGQMIDVGLLGALIDPADVVIAHNARFDRPFCEAFSSMSEIYQWEEADRPLKRLTAFDRYEAGSGSH</sequence>
<evidence type="ECO:0000259" key="1">
    <source>
        <dbReference type="SMART" id="SM00479"/>
    </source>
</evidence>
<organism evidence="2 3">
    <name type="scientific">Rhizobium meliloti</name>
    <name type="common">Ensifer meliloti</name>
    <name type="synonym">Sinorhizobium meliloti</name>
    <dbReference type="NCBI Taxonomy" id="382"/>
    <lineage>
        <taxon>Bacteria</taxon>
        <taxon>Pseudomonadati</taxon>
        <taxon>Pseudomonadota</taxon>
        <taxon>Alphaproteobacteria</taxon>
        <taxon>Hyphomicrobiales</taxon>
        <taxon>Rhizobiaceae</taxon>
        <taxon>Sinorhizobium/Ensifer group</taxon>
        <taxon>Sinorhizobium</taxon>
    </lineage>
</organism>
<feature type="domain" description="Exonuclease" evidence="1">
    <location>
        <begin position="65"/>
        <end position="197"/>
    </location>
</feature>